<accession>A0A1F6CLQ2</accession>
<keyword evidence="2" id="KW-0472">Membrane</keyword>
<keyword evidence="1" id="KW-0802">TPR repeat</keyword>
<dbReference type="STRING" id="1798482.A2763_00315"/>
<reference evidence="3 4" key="1">
    <citation type="journal article" date="2016" name="Nat. Commun.">
        <title>Thousands of microbial genomes shed light on interconnected biogeochemical processes in an aquifer system.</title>
        <authorList>
            <person name="Anantharaman K."/>
            <person name="Brown C.T."/>
            <person name="Hug L.A."/>
            <person name="Sharon I."/>
            <person name="Castelle C.J."/>
            <person name="Probst A.J."/>
            <person name="Thomas B.C."/>
            <person name="Singh A."/>
            <person name="Wilkins M.J."/>
            <person name="Karaoz U."/>
            <person name="Brodie E.L."/>
            <person name="Williams K.H."/>
            <person name="Hubbard S.S."/>
            <person name="Banfield J.F."/>
        </authorList>
    </citation>
    <scope>NUCLEOTIDE SEQUENCE [LARGE SCALE GENOMIC DNA]</scope>
</reference>
<gene>
    <name evidence="3" type="ORF">A2763_00315</name>
</gene>
<dbReference type="EMBL" id="MFKV01000023">
    <property type="protein sequence ID" value="OGG49950.1"/>
    <property type="molecule type" value="Genomic_DNA"/>
</dbReference>
<feature type="transmembrane region" description="Helical" evidence="2">
    <location>
        <begin position="12"/>
        <end position="30"/>
    </location>
</feature>
<keyword evidence="2" id="KW-0812">Transmembrane</keyword>
<evidence type="ECO:0000256" key="2">
    <source>
        <dbReference type="SAM" id="Phobius"/>
    </source>
</evidence>
<organism evidence="3 4">
    <name type="scientific">Candidatus Kaiserbacteria bacterium RIFCSPHIGHO2_01_FULL_54_36</name>
    <dbReference type="NCBI Taxonomy" id="1798482"/>
    <lineage>
        <taxon>Bacteria</taxon>
        <taxon>Candidatus Kaiseribacteriota</taxon>
    </lineage>
</organism>
<feature type="repeat" description="TPR" evidence="1">
    <location>
        <begin position="129"/>
        <end position="162"/>
    </location>
</feature>
<dbReference type="SUPFAM" id="SSF48452">
    <property type="entry name" value="TPR-like"/>
    <property type="match status" value="1"/>
</dbReference>
<keyword evidence="2" id="KW-1133">Transmembrane helix</keyword>
<protein>
    <submittedName>
        <fullName evidence="3">Uncharacterized protein</fullName>
    </submittedName>
</protein>
<comment type="caution">
    <text evidence="3">The sequence shown here is derived from an EMBL/GenBank/DDBJ whole genome shotgun (WGS) entry which is preliminary data.</text>
</comment>
<proteinExistence type="predicted"/>
<dbReference type="InterPro" id="IPR019734">
    <property type="entry name" value="TPR_rpt"/>
</dbReference>
<dbReference type="SMART" id="SM00028">
    <property type="entry name" value="TPR"/>
    <property type="match status" value="3"/>
</dbReference>
<dbReference type="AlphaFoldDB" id="A0A1F6CLQ2"/>
<sequence length="247" mass="27642">MPESTTPRSRNVLISLVILFLVIGMGIYWYSAIRTTTSSGDSAADKKIEFVLKDKIENWQLKGLYTGNKDLEKKAHADIERLNGLFGGEEFTDYILYVSIAGQYEFLGDGAKEYEYLLRAIEEDSTKTGLAWYNLGTLLVRLGAFNDARVAFSNAATVQPDVDQYSTRHLEFLTQQFPNDKEAIEKAFTAASAVLGESPTLLEIRARWLEATGRIGEAIAHWQRIMEMSPGSGTSVETEIKRLRGKL</sequence>
<dbReference type="PROSITE" id="PS50005">
    <property type="entry name" value="TPR"/>
    <property type="match status" value="1"/>
</dbReference>
<evidence type="ECO:0000256" key="1">
    <source>
        <dbReference type="PROSITE-ProRule" id="PRU00339"/>
    </source>
</evidence>
<dbReference type="Proteomes" id="UP000178370">
    <property type="component" value="Unassembled WGS sequence"/>
</dbReference>
<evidence type="ECO:0000313" key="3">
    <source>
        <dbReference type="EMBL" id="OGG49950.1"/>
    </source>
</evidence>
<name>A0A1F6CLQ2_9BACT</name>
<dbReference type="Gene3D" id="1.25.40.10">
    <property type="entry name" value="Tetratricopeptide repeat domain"/>
    <property type="match status" value="1"/>
</dbReference>
<evidence type="ECO:0000313" key="4">
    <source>
        <dbReference type="Proteomes" id="UP000178370"/>
    </source>
</evidence>
<dbReference type="InterPro" id="IPR011990">
    <property type="entry name" value="TPR-like_helical_dom_sf"/>
</dbReference>